<dbReference type="AlphaFoldDB" id="A0A2J7RS66"/>
<dbReference type="EMBL" id="NEVH01000277">
    <property type="protein sequence ID" value="PNF43676.1"/>
    <property type="molecule type" value="Genomic_DNA"/>
</dbReference>
<accession>A0A2J7RS66</accession>
<evidence type="ECO:0000259" key="1">
    <source>
        <dbReference type="Pfam" id="PF13837"/>
    </source>
</evidence>
<proteinExistence type="predicted"/>
<reference evidence="2 3" key="1">
    <citation type="submission" date="2017-12" db="EMBL/GenBank/DDBJ databases">
        <title>Hemimetabolous genomes reveal molecular basis of termite eusociality.</title>
        <authorList>
            <person name="Harrison M.C."/>
            <person name="Jongepier E."/>
            <person name="Robertson H.M."/>
            <person name="Arning N."/>
            <person name="Bitard-Feildel T."/>
            <person name="Chao H."/>
            <person name="Childers C.P."/>
            <person name="Dinh H."/>
            <person name="Doddapaneni H."/>
            <person name="Dugan S."/>
            <person name="Gowin J."/>
            <person name="Greiner C."/>
            <person name="Han Y."/>
            <person name="Hu H."/>
            <person name="Hughes D.S.T."/>
            <person name="Huylmans A.-K."/>
            <person name="Kemena C."/>
            <person name="Kremer L.P.M."/>
            <person name="Lee S.L."/>
            <person name="Lopez-Ezquerra A."/>
            <person name="Mallet L."/>
            <person name="Monroy-Kuhn J.M."/>
            <person name="Moser A."/>
            <person name="Murali S.C."/>
            <person name="Muzny D.M."/>
            <person name="Otani S."/>
            <person name="Piulachs M.-D."/>
            <person name="Poelchau M."/>
            <person name="Qu J."/>
            <person name="Schaub F."/>
            <person name="Wada-Katsumata A."/>
            <person name="Worley K.C."/>
            <person name="Xie Q."/>
            <person name="Ylla G."/>
            <person name="Poulsen M."/>
            <person name="Gibbs R.A."/>
            <person name="Schal C."/>
            <person name="Richards S."/>
            <person name="Belles X."/>
            <person name="Korb J."/>
            <person name="Bornberg-Bauer E."/>
        </authorList>
    </citation>
    <scope>NUCLEOTIDE SEQUENCE [LARGE SCALE GENOMIC DNA]</scope>
    <source>
        <tissue evidence="2">Whole body</tissue>
    </source>
</reference>
<comment type="caution">
    <text evidence="2">The sequence shown here is derived from an EMBL/GenBank/DDBJ whole genome shotgun (WGS) entry which is preliminary data.</text>
</comment>
<dbReference type="InterPro" id="IPR044822">
    <property type="entry name" value="Myb_DNA-bind_4"/>
</dbReference>
<gene>
    <name evidence="2" type="ORF">B7P43_G15147</name>
</gene>
<dbReference type="InParanoid" id="A0A2J7RS66"/>
<protein>
    <recommendedName>
        <fullName evidence="1">Myb/SANT-like DNA-binding domain-containing protein</fullName>
    </recommendedName>
</protein>
<dbReference type="OrthoDB" id="8183472at2759"/>
<dbReference type="Gene3D" id="1.10.10.60">
    <property type="entry name" value="Homeodomain-like"/>
    <property type="match status" value="1"/>
</dbReference>
<keyword evidence="3" id="KW-1185">Reference proteome</keyword>
<dbReference type="Proteomes" id="UP000235965">
    <property type="component" value="Unassembled WGS sequence"/>
</dbReference>
<organism evidence="2 3">
    <name type="scientific">Cryptotermes secundus</name>
    <dbReference type="NCBI Taxonomy" id="105785"/>
    <lineage>
        <taxon>Eukaryota</taxon>
        <taxon>Metazoa</taxon>
        <taxon>Ecdysozoa</taxon>
        <taxon>Arthropoda</taxon>
        <taxon>Hexapoda</taxon>
        <taxon>Insecta</taxon>
        <taxon>Pterygota</taxon>
        <taxon>Neoptera</taxon>
        <taxon>Polyneoptera</taxon>
        <taxon>Dictyoptera</taxon>
        <taxon>Blattodea</taxon>
        <taxon>Blattoidea</taxon>
        <taxon>Termitoidae</taxon>
        <taxon>Kalotermitidae</taxon>
        <taxon>Cryptotermitinae</taxon>
        <taxon>Cryptotermes</taxon>
    </lineage>
</organism>
<dbReference type="STRING" id="105785.A0A2J7RS66"/>
<dbReference type="Pfam" id="PF13837">
    <property type="entry name" value="Myb_DNA-bind_4"/>
    <property type="match status" value="1"/>
</dbReference>
<sequence>MKCNVCYIGILYCTATMSAGTTTDSGKSTVWRSHLEKPGATIALIRIVGSERIQSMLLDRNTIKKTVWAQVAEELSREGFDLGPDAGKACHQKWRNLKRAYIVYITKAGNKTMPPYMEELQKALETTRKLIKPWKCDDVGVDSRSDDPMSDNDAETSAGFTSLKSSLQFPHNQSVNLAEVLAIVQSLDEDRRVREEAREKREEERFSRIEALLKEQAEQTEKLTNALLEITHAVMGNKKRKLTDSSQES</sequence>
<evidence type="ECO:0000313" key="3">
    <source>
        <dbReference type="Proteomes" id="UP000235965"/>
    </source>
</evidence>
<name>A0A2J7RS66_9NEOP</name>
<feature type="domain" description="Myb/SANT-like DNA-binding" evidence="1">
    <location>
        <begin position="39"/>
        <end position="122"/>
    </location>
</feature>
<evidence type="ECO:0000313" key="2">
    <source>
        <dbReference type="EMBL" id="PNF43676.1"/>
    </source>
</evidence>